<dbReference type="PIRSF" id="PIRSF009120">
    <property type="entry name" value="UCP009120_prtse"/>
    <property type="match status" value="1"/>
</dbReference>
<reference evidence="1 2" key="1">
    <citation type="submission" date="2016-10" db="EMBL/GenBank/DDBJ databases">
        <authorList>
            <person name="de Groot N.N."/>
        </authorList>
    </citation>
    <scope>NUCLEOTIDE SEQUENCE [LARGE SCALE GENOMIC DNA]</scope>
    <source>
        <strain evidence="1 2">DSM 16957</strain>
    </source>
</reference>
<dbReference type="OrthoDB" id="9786336at2"/>
<dbReference type="GO" id="GO:0000502">
    <property type="term" value="C:proteasome complex"/>
    <property type="evidence" value="ECO:0007669"/>
    <property type="project" value="UniProtKB-KW"/>
</dbReference>
<dbReference type="GO" id="GO:0006508">
    <property type="term" value="P:proteolysis"/>
    <property type="evidence" value="ECO:0007669"/>
    <property type="project" value="UniProtKB-KW"/>
</dbReference>
<dbReference type="InterPro" id="IPR016545">
    <property type="entry name" value="UCP009120_prtse"/>
</dbReference>
<organism evidence="1 2">
    <name type="scientific">Aquimonas voraii</name>
    <dbReference type="NCBI Taxonomy" id="265719"/>
    <lineage>
        <taxon>Bacteria</taxon>
        <taxon>Pseudomonadati</taxon>
        <taxon>Pseudomonadota</taxon>
        <taxon>Gammaproteobacteria</taxon>
        <taxon>Lysobacterales</taxon>
        <taxon>Lysobacteraceae</taxon>
        <taxon>Aquimonas</taxon>
    </lineage>
</organism>
<dbReference type="SUPFAM" id="SSF56235">
    <property type="entry name" value="N-terminal nucleophile aminohydrolases (Ntn hydrolases)"/>
    <property type="match status" value="1"/>
</dbReference>
<dbReference type="EMBL" id="FNAG01000001">
    <property type="protein sequence ID" value="SDD15613.1"/>
    <property type="molecule type" value="Genomic_DNA"/>
</dbReference>
<protein>
    <submittedName>
        <fullName evidence="1">Putative proteasome-type protease</fullName>
    </submittedName>
</protein>
<accession>A0A1G6SFR1</accession>
<evidence type="ECO:0000313" key="2">
    <source>
        <dbReference type="Proteomes" id="UP000199603"/>
    </source>
</evidence>
<dbReference type="Gene3D" id="3.60.20.10">
    <property type="entry name" value="Glutamine Phosphoribosylpyrophosphate, subunit 1, domain 1"/>
    <property type="match status" value="1"/>
</dbReference>
<keyword evidence="1" id="KW-0378">Hydrolase</keyword>
<gene>
    <name evidence="1" type="ORF">SAMN04488509_101478</name>
</gene>
<dbReference type="GO" id="GO:0008233">
    <property type="term" value="F:peptidase activity"/>
    <property type="evidence" value="ECO:0007669"/>
    <property type="project" value="UniProtKB-KW"/>
</dbReference>
<keyword evidence="1" id="KW-0645">Protease</keyword>
<dbReference type="STRING" id="265719.SAMN04488509_101478"/>
<sequence length="244" mass="27200">MTYCLGMNLDAGLVLVSDSRTNAGVDNVGRFEKMRVFAREGERVVVTLSAGNLSVTQNVLSLLEQRARGGGEHSLWSAESLYDVACLLGEAMREVQRRDGDYLRKHNIDASASFIVAGQIRGEAPRMFLVYTEGNFIETSHDTAFFQIGEIKYGKPILDRVIEPSTALHDAVKCALISFDSTMRSNISVGPPLDVLVYERDSLKLGLQKRLDEGDPYLQRIRQQWGEGLRRVFTGLEGPDWTRA</sequence>
<keyword evidence="1" id="KW-0647">Proteasome</keyword>
<dbReference type="RefSeq" id="WP_091238352.1">
    <property type="nucleotide sequence ID" value="NZ_FNAG01000001.1"/>
</dbReference>
<name>A0A1G6SFR1_9GAMM</name>
<dbReference type="CDD" id="cd03765">
    <property type="entry name" value="proteasome_beta_bacterial"/>
    <property type="match status" value="1"/>
</dbReference>
<dbReference type="InterPro" id="IPR029055">
    <property type="entry name" value="Ntn_hydrolases_N"/>
</dbReference>
<evidence type="ECO:0000313" key="1">
    <source>
        <dbReference type="EMBL" id="SDD15613.1"/>
    </source>
</evidence>
<dbReference type="Proteomes" id="UP000199603">
    <property type="component" value="Unassembled WGS sequence"/>
</dbReference>
<proteinExistence type="predicted"/>
<keyword evidence="2" id="KW-1185">Reference proteome</keyword>
<dbReference type="AlphaFoldDB" id="A0A1G6SFR1"/>